<proteinExistence type="predicted"/>
<feature type="transmembrane region" description="Helical" evidence="1">
    <location>
        <begin position="54"/>
        <end position="76"/>
    </location>
</feature>
<protein>
    <submittedName>
        <fullName evidence="2">Uncharacterized protein</fullName>
    </submittedName>
</protein>
<sequence length="334" mass="36875">MEISDDALKFGKMQMAAMAGTAISILVWAFFLNATGITINDLFTFQVHMLAEKVLTVSFALFLITLPLTTALTASFAKKTGKLNILLVSLIARVVGLVLAMLAFPRLQDFWIVGIFYLIALPLVVERTYVGYAEFKKWVTLRTMLASSGKAIAVLSIGLAVLSIAVILPQQEQYIGKFEDFVIDFAQGIVGGQARTSAVTNTADLLVQRDIETIESFTESPYFARLREKTDPDVIAFVAAVETVSQQVKSPEYRQQVEGQLQQAASETIREMDIMATIKKQVPFFEIMEQFLWAFHALFLAGAFSMLATFISKPMAVVYGAIAGKIISLAQWPK</sequence>
<keyword evidence="1" id="KW-0472">Membrane</keyword>
<dbReference type="EMBL" id="JAFGDB010000029">
    <property type="protein sequence ID" value="MBN2067170.1"/>
    <property type="molecule type" value="Genomic_DNA"/>
</dbReference>
<organism evidence="2 3">
    <name type="scientific">Candidatus Iainarchaeum sp</name>
    <dbReference type="NCBI Taxonomy" id="3101447"/>
    <lineage>
        <taxon>Archaea</taxon>
        <taxon>Candidatus Iainarchaeota</taxon>
        <taxon>Candidatus Iainarchaeia</taxon>
        <taxon>Candidatus Iainarchaeales</taxon>
        <taxon>Candidatus Iainarchaeaceae</taxon>
        <taxon>Candidatus Iainarchaeum</taxon>
    </lineage>
</organism>
<comment type="caution">
    <text evidence="2">The sequence shown here is derived from an EMBL/GenBank/DDBJ whole genome shotgun (WGS) entry which is preliminary data.</text>
</comment>
<reference evidence="2" key="1">
    <citation type="submission" date="2021-01" db="EMBL/GenBank/DDBJ databases">
        <title>Active Sulfur Cycling in an Early Earth Analoge.</title>
        <authorList>
            <person name="Hahn C.R."/>
            <person name="Youssef N.H."/>
            <person name="Elshahed M."/>
        </authorList>
    </citation>
    <scope>NUCLEOTIDE SEQUENCE</scope>
    <source>
        <strain evidence="2">Zod_Metabat.1151</strain>
    </source>
</reference>
<feature type="transmembrane region" description="Helical" evidence="1">
    <location>
        <begin position="110"/>
        <end position="130"/>
    </location>
</feature>
<keyword evidence="1" id="KW-0812">Transmembrane</keyword>
<name>A0A938YWL4_9ARCH</name>
<evidence type="ECO:0000256" key="1">
    <source>
        <dbReference type="SAM" id="Phobius"/>
    </source>
</evidence>
<gene>
    <name evidence="2" type="ORF">JW744_01740</name>
</gene>
<evidence type="ECO:0000313" key="3">
    <source>
        <dbReference type="Proteomes" id="UP000809243"/>
    </source>
</evidence>
<accession>A0A938YWL4</accession>
<feature type="transmembrane region" description="Helical" evidence="1">
    <location>
        <begin position="291"/>
        <end position="311"/>
    </location>
</feature>
<feature type="transmembrane region" description="Helical" evidence="1">
    <location>
        <begin position="83"/>
        <end position="104"/>
    </location>
</feature>
<feature type="transmembrane region" description="Helical" evidence="1">
    <location>
        <begin position="151"/>
        <end position="168"/>
    </location>
</feature>
<dbReference type="AlphaFoldDB" id="A0A938YWL4"/>
<dbReference type="Proteomes" id="UP000809243">
    <property type="component" value="Unassembled WGS sequence"/>
</dbReference>
<keyword evidence="1" id="KW-1133">Transmembrane helix</keyword>
<evidence type="ECO:0000313" key="2">
    <source>
        <dbReference type="EMBL" id="MBN2067170.1"/>
    </source>
</evidence>
<feature type="transmembrane region" description="Helical" evidence="1">
    <location>
        <begin position="15"/>
        <end position="34"/>
    </location>
</feature>